<reference evidence="1 2" key="1">
    <citation type="journal article" date="2015" name="Nature">
        <title>rRNA introns, odd ribosomes, and small enigmatic genomes across a large radiation of phyla.</title>
        <authorList>
            <person name="Brown C.T."/>
            <person name="Hug L.A."/>
            <person name="Thomas B.C."/>
            <person name="Sharon I."/>
            <person name="Castelle C.J."/>
            <person name="Singh A."/>
            <person name="Wilkins M.J."/>
            <person name="Williams K.H."/>
            <person name="Banfield J.F."/>
        </authorList>
    </citation>
    <scope>NUCLEOTIDE SEQUENCE [LARGE SCALE GENOMIC DNA]</scope>
</reference>
<evidence type="ECO:0008006" key="3">
    <source>
        <dbReference type="Google" id="ProtNLM"/>
    </source>
</evidence>
<evidence type="ECO:0000313" key="1">
    <source>
        <dbReference type="EMBL" id="KKW35273.1"/>
    </source>
</evidence>
<organism evidence="1 2">
    <name type="scientific">Candidatus Uhrbacteria bacterium GW2011_GWC2_53_7</name>
    <dbReference type="NCBI Taxonomy" id="1618986"/>
    <lineage>
        <taxon>Bacteria</taxon>
        <taxon>Candidatus Uhriibacteriota</taxon>
    </lineage>
</organism>
<sequence length="276" mass="31761">MTPRKRVLPWMIVLDAMFTIFHGRRGHRQTVVDVYRRHGHLSRVKTKDIWRAILDARMLVSETVKPKDYWAFVAGLVLSKCNPVRFPDAAEAVEPGRLIYKELHSNPDLYMVPSEIRRMLYALARERDARRRTRSPSLRLLLGSNQEQEWLIGLLEHFGLVGLFDGVYTSEILGEWKPHLPFWSCIATRENLPVPRMLYVGNSPGRDAPGALVGGKRGEQLDSVYILDLDGSRRAEFSKLGLDPTYVEPLRALRLQYWGSPRRLTGYLIQHTRTSS</sequence>
<evidence type="ECO:0000313" key="2">
    <source>
        <dbReference type="Proteomes" id="UP000033865"/>
    </source>
</evidence>
<gene>
    <name evidence="1" type="ORF">UY82_C0043G0007</name>
</gene>
<dbReference type="InterPro" id="IPR023214">
    <property type="entry name" value="HAD_sf"/>
</dbReference>
<dbReference type="EMBL" id="LCRN01000043">
    <property type="protein sequence ID" value="KKW35273.1"/>
    <property type="molecule type" value="Genomic_DNA"/>
</dbReference>
<name>A0A0G1XVQ1_9BACT</name>
<dbReference type="Proteomes" id="UP000033865">
    <property type="component" value="Unassembled WGS sequence"/>
</dbReference>
<comment type="caution">
    <text evidence="1">The sequence shown here is derived from an EMBL/GenBank/DDBJ whole genome shotgun (WGS) entry which is preliminary data.</text>
</comment>
<dbReference type="SUPFAM" id="SSF56784">
    <property type="entry name" value="HAD-like"/>
    <property type="match status" value="1"/>
</dbReference>
<dbReference type="AlphaFoldDB" id="A0A0G1XVQ1"/>
<dbReference type="CDD" id="cd01427">
    <property type="entry name" value="HAD_like"/>
    <property type="match status" value="1"/>
</dbReference>
<accession>A0A0G1XVQ1</accession>
<proteinExistence type="predicted"/>
<protein>
    <recommendedName>
        <fullName evidence="3">HAD family hydrolase</fullName>
    </recommendedName>
</protein>
<dbReference type="Gene3D" id="3.40.50.1000">
    <property type="entry name" value="HAD superfamily/HAD-like"/>
    <property type="match status" value="1"/>
</dbReference>
<dbReference type="InterPro" id="IPR036412">
    <property type="entry name" value="HAD-like_sf"/>
</dbReference>